<evidence type="ECO:0000256" key="4">
    <source>
        <dbReference type="ARBA" id="ARBA00022723"/>
    </source>
</evidence>
<dbReference type="GO" id="GO:0051539">
    <property type="term" value="F:4 iron, 4 sulfur cluster binding"/>
    <property type="evidence" value="ECO:0007669"/>
    <property type="project" value="UniProtKB-KW"/>
</dbReference>
<feature type="domain" description="MnmG N-terminal" evidence="9">
    <location>
        <begin position="3"/>
        <end position="234"/>
    </location>
</feature>
<dbReference type="GO" id="GO:0016491">
    <property type="term" value="F:oxidoreductase activity"/>
    <property type="evidence" value="ECO:0007669"/>
    <property type="project" value="UniProtKB-KW"/>
</dbReference>
<dbReference type="RefSeq" id="WP_142730425.1">
    <property type="nucleotide sequence ID" value="NZ_BROK01000020.1"/>
</dbReference>
<keyword evidence="2" id="KW-0004">4Fe-4S</keyword>
<dbReference type="InterPro" id="IPR039650">
    <property type="entry name" value="HdrA-like"/>
</dbReference>
<evidence type="ECO:0000313" key="11">
    <source>
        <dbReference type="EMBL" id="QEZ68501.1"/>
    </source>
</evidence>
<dbReference type="InterPro" id="IPR040131">
    <property type="entry name" value="MnmG_N"/>
</dbReference>
<dbReference type="GO" id="GO:0046872">
    <property type="term" value="F:metal ion binding"/>
    <property type="evidence" value="ECO:0007669"/>
    <property type="project" value="UniProtKB-KW"/>
</dbReference>
<dbReference type="EMBL" id="JABAFD010000004">
    <property type="protein sequence ID" value="NME09485.1"/>
    <property type="molecule type" value="Genomic_DNA"/>
</dbReference>
<sequence length="263" mass="28388">MAKVVVIGGGWAGCAAAISARKAGAEVTILERTDLLLGLGNVGGIMRNNGRYTATEEAIALGASELFELTDKYSTHKDMDFPGHKHSTIYNVTEIEKPVREKILSMGIEVRFFSRVIDVKLDGKKIKAVVLEDGEIINGDSFVETTGSSGPMGNCTKYGNGCAMCVLRCPSFGGRVSITSKCGIEDMYGRRNTGELGAFSGSMKLLKESLSEEIQKDLNEKGCAVIPLPEELINTEKLDIKVCQQYSLPEFAKNLILIDTGHA</sequence>
<keyword evidence="3" id="KW-0285">Flavoprotein</keyword>
<evidence type="ECO:0000256" key="1">
    <source>
        <dbReference type="ARBA" id="ARBA00001974"/>
    </source>
</evidence>
<dbReference type="Proteomes" id="UP000326961">
    <property type="component" value="Chromosome"/>
</dbReference>
<accession>A0A5P3XES3</accession>
<comment type="cofactor">
    <cofactor evidence="1">
        <name>FAD</name>
        <dbReference type="ChEBI" id="CHEBI:57692"/>
    </cofactor>
</comment>
<dbReference type="EMBL" id="CP032452">
    <property type="protein sequence ID" value="QEZ68501.1"/>
    <property type="molecule type" value="Genomic_DNA"/>
</dbReference>
<dbReference type="Proteomes" id="UP000573963">
    <property type="component" value="Unassembled WGS sequence"/>
</dbReference>
<keyword evidence="4" id="KW-0479">Metal-binding</keyword>
<evidence type="ECO:0000256" key="2">
    <source>
        <dbReference type="ARBA" id="ARBA00022485"/>
    </source>
</evidence>
<keyword evidence="8" id="KW-0411">Iron-sulfur</keyword>
<dbReference type="PANTHER" id="PTHR43498">
    <property type="entry name" value="FERREDOXIN:COB-COM HETERODISULFIDE REDUCTASE SUBUNIT A"/>
    <property type="match status" value="1"/>
</dbReference>
<dbReference type="AlphaFoldDB" id="A0A5P3XES3"/>
<protein>
    <submittedName>
        <fullName evidence="11">FAD-dependent oxidoreductase</fullName>
    </submittedName>
</protein>
<gene>
    <name evidence="11" type="ORF">D4A35_05930</name>
    <name evidence="10" type="ORF">HF875_08130</name>
</gene>
<evidence type="ECO:0000256" key="8">
    <source>
        <dbReference type="ARBA" id="ARBA00023014"/>
    </source>
</evidence>
<evidence type="ECO:0000313" key="10">
    <source>
        <dbReference type="EMBL" id="NME09485.1"/>
    </source>
</evidence>
<dbReference type="PRINTS" id="PR00411">
    <property type="entry name" value="PNDRDTASEI"/>
</dbReference>
<proteinExistence type="predicted"/>
<keyword evidence="6" id="KW-0560">Oxidoreductase</keyword>
<evidence type="ECO:0000256" key="7">
    <source>
        <dbReference type="ARBA" id="ARBA00023004"/>
    </source>
</evidence>
<dbReference type="SUPFAM" id="SSF51905">
    <property type="entry name" value="FAD/NAD(P)-binding domain"/>
    <property type="match status" value="1"/>
</dbReference>
<dbReference type="Pfam" id="PF01134">
    <property type="entry name" value="GIDA"/>
    <property type="match status" value="1"/>
</dbReference>
<organism evidence="11 12">
    <name type="scientific">Paraclostridium bifermentans</name>
    <name type="common">Clostridium bifermentans</name>
    <dbReference type="NCBI Taxonomy" id="1490"/>
    <lineage>
        <taxon>Bacteria</taxon>
        <taxon>Bacillati</taxon>
        <taxon>Bacillota</taxon>
        <taxon>Clostridia</taxon>
        <taxon>Peptostreptococcales</taxon>
        <taxon>Peptostreptococcaceae</taxon>
        <taxon>Paraclostridium</taxon>
    </lineage>
</organism>
<keyword evidence="5" id="KW-0274">FAD</keyword>
<evidence type="ECO:0000259" key="9">
    <source>
        <dbReference type="Pfam" id="PF01134"/>
    </source>
</evidence>
<reference evidence="11 12" key="1">
    <citation type="submission" date="2018-09" db="EMBL/GenBank/DDBJ databases">
        <title>A clostridial neurotoxin that targets Anopheles mosquitoes.</title>
        <authorList>
            <person name="Contreras E."/>
            <person name="Masuyer G."/>
            <person name="Qureshi N."/>
            <person name="Chawla S."/>
            <person name="Lim H.L."/>
            <person name="Chen J."/>
            <person name="Stenmark P."/>
            <person name="Gill S."/>
        </authorList>
    </citation>
    <scope>NUCLEOTIDE SEQUENCE [LARGE SCALE GENOMIC DNA]</scope>
    <source>
        <strain evidence="11 12">Cbm</strain>
    </source>
</reference>
<reference evidence="10 13" key="2">
    <citation type="submission" date="2020-04" db="EMBL/GenBank/DDBJ databases">
        <authorList>
            <person name="Hitch T.C.A."/>
            <person name="Wylensek D."/>
            <person name="Clavel T."/>
        </authorList>
    </citation>
    <scope>NUCLEOTIDE SEQUENCE [LARGE SCALE GENOMIC DNA]</scope>
    <source>
        <strain evidence="10 13">Med78_4-601-WT-2</strain>
    </source>
</reference>
<dbReference type="InterPro" id="IPR036188">
    <property type="entry name" value="FAD/NAD-bd_sf"/>
</dbReference>
<evidence type="ECO:0000313" key="12">
    <source>
        <dbReference type="Proteomes" id="UP000326961"/>
    </source>
</evidence>
<dbReference type="Gene3D" id="3.50.50.60">
    <property type="entry name" value="FAD/NAD(P)-binding domain"/>
    <property type="match status" value="2"/>
</dbReference>
<evidence type="ECO:0000313" key="13">
    <source>
        <dbReference type="Proteomes" id="UP000573963"/>
    </source>
</evidence>
<dbReference type="PANTHER" id="PTHR43498:SF1">
    <property type="entry name" value="COB--COM HETERODISULFIDE REDUCTASE IRON-SULFUR SUBUNIT A"/>
    <property type="match status" value="1"/>
</dbReference>
<name>A0A5P3XES3_PARBF</name>
<evidence type="ECO:0000256" key="3">
    <source>
        <dbReference type="ARBA" id="ARBA00022630"/>
    </source>
</evidence>
<keyword evidence="7" id="KW-0408">Iron</keyword>
<evidence type="ECO:0000256" key="6">
    <source>
        <dbReference type="ARBA" id="ARBA00023002"/>
    </source>
</evidence>
<evidence type="ECO:0000256" key="5">
    <source>
        <dbReference type="ARBA" id="ARBA00022827"/>
    </source>
</evidence>